<dbReference type="EMBL" id="CM000880">
    <property type="protein sequence ID" value="PNT77267.1"/>
    <property type="molecule type" value="Genomic_DNA"/>
</dbReference>
<organism evidence="1">
    <name type="scientific">Brachypodium distachyon</name>
    <name type="common">Purple false brome</name>
    <name type="synonym">Trachynia distachya</name>
    <dbReference type="NCBI Taxonomy" id="15368"/>
    <lineage>
        <taxon>Eukaryota</taxon>
        <taxon>Viridiplantae</taxon>
        <taxon>Streptophyta</taxon>
        <taxon>Embryophyta</taxon>
        <taxon>Tracheophyta</taxon>
        <taxon>Spermatophyta</taxon>
        <taxon>Magnoliopsida</taxon>
        <taxon>Liliopsida</taxon>
        <taxon>Poales</taxon>
        <taxon>Poaceae</taxon>
        <taxon>BOP clade</taxon>
        <taxon>Pooideae</taxon>
        <taxon>Stipodae</taxon>
        <taxon>Brachypodieae</taxon>
        <taxon>Brachypodium</taxon>
    </lineage>
</organism>
<proteinExistence type="predicted"/>
<protein>
    <submittedName>
        <fullName evidence="1 2">Uncharacterized protein</fullName>
    </submittedName>
</protein>
<reference evidence="1 2" key="1">
    <citation type="journal article" date="2010" name="Nature">
        <title>Genome sequencing and analysis of the model grass Brachypodium distachyon.</title>
        <authorList>
            <consortium name="International Brachypodium Initiative"/>
        </authorList>
    </citation>
    <scope>NUCLEOTIDE SEQUENCE [LARGE SCALE GENOMIC DNA]</scope>
    <source>
        <strain evidence="1 2">Bd21</strain>
    </source>
</reference>
<dbReference type="Gramene" id="PNT77267">
    <property type="protein sequence ID" value="PNT77267"/>
    <property type="gene ID" value="BRADI_1g60318v3"/>
</dbReference>
<dbReference type="InParanoid" id="A0A2K2DSL1"/>
<dbReference type="EnsemblPlants" id="PNT77267">
    <property type="protein sequence ID" value="PNT77267"/>
    <property type="gene ID" value="BRADI_1g60318v3"/>
</dbReference>
<evidence type="ECO:0000313" key="3">
    <source>
        <dbReference type="Proteomes" id="UP000008810"/>
    </source>
</evidence>
<name>A0A2K2DSL1_BRADI</name>
<evidence type="ECO:0000313" key="2">
    <source>
        <dbReference type="EnsemblPlants" id="PNT77267"/>
    </source>
</evidence>
<sequence>MSGMVMSEVLLENRRGNDEEVDNTVHSGEIARRWTTRATPLRWPQSGGSPMTTHRNTISKVLTLLILNLTAPSACRFCVAGDLVKRVERGRGCRSERRRRHRVF</sequence>
<dbReference type="Proteomes" id="UP000008810">
    <property type="component" value="Chromosome 1"/>
</dbReference>
<evidence type="ECO:0000313" key="1">
    <source>
        <dbReference type="EMBL" id="PNT77267.1"/>
    </source>
</evidence>
<accession>A0A2K2DSL1</accession>
<gene>
    <name evidence="1" type="ORF">BRADI_1g60318v3</name>
</gene>
<keyword evidence="3" id="KW-1185">Reference proteome</keyword>
<dbReference type="AlphaFoldDB" id="A0A2K2DSL1"/>
<reference evidence="2" key="3">
    <citation type="submission" date="2018-08" db="UniProtKB">
        <authorList>
            <consortium name="EnsemblPlants"/>
        </authorList>
    </citation>
    <scope>IDENTIFICATION</scope>
    <source>
        <strain evidence="2">cv. Bd21</strain>
    </source>
</reference>
<reference evidence="1" key="2">
    <citation type="submission" date="2017-06" db="EMBL/GenBank/DDBJ databases">
        <title>WGS assembly of Brachypodium distachyon.</title>
        <authorList>
            <consortium name="The International Brachypodium Initiative"/>
            <person name="Lucas S."/>
            <person name="Harmon-Smith M."/>
            <person name="Lail K."/>
            <person name="Tice H."/>
            <person name="Grimwood J."/>
            <person name="Bruce D."/>
            <person name="Barry K."/>
            <person name="Shu S."/>
            <person name="Lindquist E."/>
            <person name="Wang M."/>
            <person name="Pitluck S."/>
            <person name="Vogel J.P."/>
            <person name="Garvin D.F."/>
            <person name="Mockler T.C."/>
            <person name="Schmutz J."/>
            <person name="Rokhsar D."/>
            <person name="Bevan M.W."/>
        </authorList>
    </citation>
    <scope>NUCLEOTIDE SEQUENCE</scope>
    <source>
        <strain evidence="1">Bd21</strain>
    </source>
</reference>